<dbReference type="RefSeq" id="WP_338603411.1">
    <property type="nucleotide sequence ID" value="NZ_AP028679.1"/>
</dbReference>
<dbReference type="PANTHER" id="PTHR42928:SF5">
    <property type="entry name" value="BLR1237 PROTEIN"/>
    <property type="match status" value="1"/>
</dbReference>
<dbReference type="EMBL" id="AP028679">
    <property type="protein sequence ID" value="BEQ16902.1"/>
    <property type="molecule type" value="Genomic_DNA"/>
</dbReference>
<dbReference type="CDD" id="cd07012">
    <property type="entry name" value="PBP2_Bug_TTT"/>
    <property type="match status" value="1"/>
</dbReference>
<evidence type="ECO:0008006" key="5">
    <source>
        <dbReference type="Google" id="ProtNLM"/>
    </source>
</evidence>
<evidence type="ECO:0000256" key="2">
    <source>
        <dbReference type="SAM" id="SignalP"/>
    </source>
</evidence>
<dbReference type="Gene3D" id="3.40.190.10">
    <property type="entry name" value="Periplasmic binding protein-like II"/>
    <property type="match status" value="1"/>
</dbReference>
<dbReference type="Gene3D" id="3.40.190.150">
    <property type="entry name" value="Bordetella uptake gene, domain 1"/>
    <property type="match status" value="1"/>
</dbReference>
<comment type="similarity">
    <text evidence="1">Belongs to the UPF0065 (bug) family.</text>
</comment>
<proteinExistence type="inferred from homology"/>
<keyword evidence="4" id="KW-1185">Reference proteome</keyword>
<organism evidence="3 4">
    <name type="scientific">Desulfoferula mesophila</name>
    <dbReference type="NCBI Taxonomy" id="3058419"/>
    <lineage>
        <taxon>Bacteria</taxon>
        <taxon>Pseudomonadati</taxon>
        <taxon>Thermodesulfobacteriota</taxon>
        <taxon>Desulfarculia</taxon>
        <taxon>Desulfarculales</taxon>
        <taxon>Desulfarculaceae</taxon>
        <taxon>Desulfoferula</taxon>
    </lineage>
</organism>
<dbReference type="Proteomes" id="UP001366166">
    <property type="component" value="Chromosome"/>
</dbReference>
<evidence type="ECO:0000256" key="1">
    <source>
        <dbReference type="ARBA" id="ARBA00006987"/>
    </source>
</evidence>
<dbReference type="InterPro" id="IPR042100">
    <property type="entry name" value="Bug_dom1"/>
</dbReference>
<dbReference type="InterPro" id="IPR005064">
    <property type="entry name" value="BUG"/>
</dbReference>
<dbReference type="KEGG" id="dmp:FAK_39680"/>
<feature type="signal peptide" evidence="2">
    <location>
        <begin position="1"/>
        <end position="26"/>
    </location>
</feature>
<dbReference type="SUPFAM" id="SSF53850">
    <property type="entry name" value="Periplasmic binding protein-like II"/>
    <property type="match status" value="1"/>
</dbReference>
<protein>
    <recommendedName>
        <fullName evidence="5">Tripartite tricarboxylate transporter substrate binding protein</fullName>
    </recommendedName>
</protein>
<gene>
    <name evidence="3" type="ORF">FAK_39680</name>
</gene>
<dbReference type="AlphaFoldDB" id="A0AAU9F5E9"/>
<evidence type="ECO:0000313" key="3">
    <source>
        <dbReference type="EMBL" id="BEQ16902.1"/>
    </source>
</evidence>
<reference evidence="4" key="1">
    <citation type="journal article" date="2023" name="Arch. Microbiol.">
        <title>Desulfoferula mesophilus gen. nov. sp. nov., a mesophilic sulfate-reducing bacterium isolated from a brackish lake sediment.</title>
        <authorList>
            <person name="Watanabe T."/>
            <person name="Yabe T."/>
            <person name="Tsuji J.M."/>
            <person name="Fukui M."/>
        </authorList>
    </citation>
    <scope>NUCLEOTIDE SEQUENCE [LARGE SCALE GENOMIC DNA]</scope>
    <source>
        <strain evidence="4">12FAK</strain>
    </source>
</reference>
<sequence>MSAIKRGLVVLLAMGLCLGSLVTALAADEEFPTKPITLVCPYGAGGSTSMGSRIIAGALGEVLQKPVIVLNKTGAGGTIGAEYVAHSKPDGYTLFVFNSGSNGVAVATRKVRYKNSDFELLGQYAEQPMGLVVSAESPWKTLAELVGDIKKNPGKFTYGTSGIGTSGGFGMELLKMATGNLNINHVPFKSGPEVMAALLGGHINMSFFYLVDFKGPVQAGRLRLLATAGEKRLEEFPNAPTFTELGYPAIKMTAWYGVAAPKGIPKDVFNKLKDAFYKACATKDVQKMLAKIGYVPLFRTSEDFSAFVKAEDEKFVRVAKQAKIEIK</sequence>
<feature type="chain" id="PRO_5043493720" description="Tripartite tricarboxylate transporter substrate binding protein" evidence="2">
    <location>
        <begin position="27"/>
        <end position="327"/>
    </location>
</feature>
<dbReference type="PANTHER" id="PTHR42928">
    <property type="entry name" value="TRICARBOXYLATE-BINDING PROTEIN"/>
    <property type="match status" value="1"/>
</dbReference>
<name>A0AAU9F5E9_9BACT</name>
<dbReference type="Pfam" id="PF03401">
    <property type="entry name" value="TctC"/>
    <property type="match status" value="1"/>
</dbReference>
<evidence type="ECO:0000313" key="4">
    <source>
        <dbReference type="Proteomes" id="UP001366166"/>
    </source>
</evidence>
<accession>A0AAU9F5E9</accession>
<keyword evidence="2" id="KW-0732">Signal</keyword>
<dbReference type="PIRSF" id="PIRSF017082">
    <property type="entry name" value="YflP"/>
    <property type="match status" value="1"/>
</dbReference>